<evidence type="ECO:0000313" key="2">
    <source>
        <dbReference type="Proteomes" id="UP000287609"/>
    </source>
</evidence>
<organism evidence="1 2">
    <name type="scientific">Bifidobacterium dolichotidis</name>
    <dbReference type="NCBI Taxonomy" id="2306976"/>
    <lineage>
        <taxon>Bacteria</taxon>
        <taxon>Bacillati</taxon>
        <taxon>Actinomycetota</taxon>
        <taxon>Actinomycetes</taxon>
        <taxon>Bifidobacteriales</taxon>
        <taxon>Bifidobacteriaceae</taxon>
        <taxon>Bifidobacterium</taxon>
    </lineage>
</organism>
<protein>
    <submittedName>
        <fullName evidence="1">Septum formation initiator</fullName>
    </submittedName>
</protein>
<sequence>MQTQAQPQEYRAAVTAETHARQVFTDTVSVTSATGGVGTSTIAALLTRELHTAMERCCLAEIDCRANGGGLDVLLGLEHVQGKRWQDIHAPLAQLDGSALLEELPSWEDISVLAFNSWLAAQPPQPFELVAAVEALSNQECGLIVDAGQGEPFDHVSGLLRSPIVIAAELSVLGLARTKAYMAWLQRMLQQSVAAQRLAAKVQRREDARHKAASAREPHTAQVIQISAKPQIIVLGVMPRGTHHARGAVTAQDAEAYLGVGIAGVVQYEPKMCSDLLEGLGPDRVSKTTKKALRQVAQTVIDHWSQAPQGKQAL</sequence>
<dbReference type="Gene3D" id="3.40.50.300">
    <property type="entry name" value="P-loop containing nucleotide triphosphate hydrolases"/>
    <property type="match status" value="1"/>
</dbReference>
<dbReference type="InterPro" id="IPR027417">
    <property type="entry name" value="P-loop_NTPase"/>
</dbReference>
<dbReference type="OrthoDB" id="3252838at2"/>
<accession>A0A430FQT7</accession>
<name>A0A430FQT7_9BIFI</name>
<comment type="caution">
    <text evidence="1">The sequence shown here is derived from an EMBL/GenBank/DDBJ whole genome shotgun (WGS) entry which is preliminary data.</text>
</comment>
<reference evidence="1 2" key="1">
    <citation type="submission" date="2018-09" db="EMBL/GenBank/DDBJ databases">
        <title>Characterization of the phylogenetic diversity of five novel species belonging to the genus Bifidobacterium.</title>
        <authorList>
            <person name="Lugli G.A."/>
            <person name="Duranti S."/>
            <person name="Milani C."/>
        </authorList>
    </citation>
    <scope>NUCLEOTIDE SEQUENCE [LARGE SCALE GENOMIC DNA]</scope>
    <source>
        <strain evidence="1 2">2036B</strain>
    </source>
</reference>
<dbReference type="EMBL" id="QXGM01000002">
    <property type="protein sequence ID" value="RSX55164.1"/>
    <property type="molecule type" value="Genomic_DNA"/>
</dbReference>
<evidence type="ECO:0000313" key="1">
    <source>
        <dbReference type="EMBL" id="RSX55164.1"/>
    </source>
</evidence>
<dbReference type="RefSeq" id="WP_125963831.1">
    <property type="nucleotide sequence ID" value="NZ_QXGM01000002.1"/>
</dbReference>
<proteinExistence type="predicted"/>
<dbReference type="SUPFAM" id="SSF52540">
    <property type="entry name" value="P-loop containing nucleoside triphosphate hydrolases"/>
    <property type="match status" value="1"/>
</dbReference>
<dbReference type="Proteomes" id="UP000287609">
    <property type="component" value="Unassembled WGS sequence"/>
</dbReference>
<gene>
    <name evidence="1" type="ORF">D2E26_1218</name>
</gene>
<keyword evidence="2" id="KW-1185">Reference proteome</keyword>
<dbReference type="AlphaFoldDB" id="A0A430FQT7"/>